<proteinExistence type="predicted"/>
<accession>A0A2P2P1N9</accession>
<evidence type="ECO:0000256" key="1">
    <source>
        <dbReference type="SAM" id="Phobius"/>
    </source>
</evidence>
<name>A0A2P2P1N9_RHIMU</name>
<keyword evidence="1" id="KW-1133">Transmembrane helix</keyword>
<sequence length="41" mass="4947">MIFCPLKFLDYISFGDLRVIFVLEMHILWTATFGVFILHWL</sequence>
<keyword evidence="1" id="KW-0812">Transmembrane</keyword>
<dbReference type="AlphaFoldDB" id="A0A2P2P1N9"/>
<feature type="transmembrane region" description="Helical" evidence="1">
    <location>
        <begin position="20"/>
        <end position="40"/>
    </location>
</feature>
<reference evidence="2" key="1">
    <citation type="submission" date="2018-02" db="EMBL/GenBank/DDBJ databases">
        <title>Rhizophora mucronata_Transcriptome.</title>
        <authorList>
            <person name="Meera S.P."/>
            <person name="Sreeshan A."/>
            <person name="Augustine A."/>
        </authorList>
    </citation>
    <scope>NUCLEOTIDE SEQUENCE</scope>
    <source>
        <tissue evidence="2">Leaf</tissue>
    </source>
</reference>
<dbReference type="EMBL" id="GGEC01068232">
    <property type="protein sequence ID" value="MBX48716.1"/>
    <property type="molecule type" value="Transcribed_RNA"/>
</dbReference>
<keyword evidence="1" id="KW-0472">Membrane</keyword>
<organism evidence="2">
    <name type="scientific">Rhizophora mucronata</name>
    <name type="common">Asiatic mangrove</name>
    <dbReference type="NCBI Taxonomy" id="61149"/>
    <lineage>
        <taxon>Eukaryota</taxon>
        <taxon>Viridiplantae</taxon>
        <taxon>Streptophyta</taxon>
        <taxon>Embryophyta</taxon>
        <taxon>Tracheophyta</taxon>
        <taxon>Spermatophyta</taxon>
        <taxon>Magnoliopsida</taxon>
        <taxon>eudicotyledons</taxon>
        <taxon>Gunneridae</taxon>
        <taxon>Pentapetalae</taxon>
        <taxon>rosids</taxon>
        <taxon>fabids</taxon>
        <taxon>Malpighiales</taxon>
        <taxon>Rhizophoraceae</taxon>
        <taxon>Rhizophora</taxon>
    </lineage>
</organism>
<protein>
    <submittedName>
        <fullName evidence="2">Uncharacterized protein</fullName>
    </submittedName>
</protein>
<evidence type="ECO:0000313" key="2">
    <source>
        <dbReference type="EMBL" id="MBX48716.1"/>
    </source>
</evidence>